<dbReference type="PANTHER" id="PTHR43280">
    <property type="entry name" value="ARAC-FAMILY TRANSCRIPTIONAL REGULATOR"/>
    <property type="match status" value="1"/>
</dbReference>
<sequence length="286" mass="31747">MKPRYEHPESSEGTSFTCFIRREGAFGFAWHYHREYELTLITQGTGTRYVGTTVERYHPGDLVLLGPDLPHTFASEPHGGTAEAVVTQFRHDFLGPEFFALPQFRALQGLLARSARGLRFGSAAGEVQELAARLPQLDGAARTVGLLDVLHRLSADSTATPITGPGYTTAPNTTIRDRVDAVCRHLQQAHTEPVYQEKVAALVHMSPTSFSRFFRRAIGCTLTDYVNQLRVETACSLLTDTSLPVTEVAARSGYQNLSNFNRRFRELKGVRPTEYRAAHLRAAKPS</sequence>
<dbReference type="Pfam" id="PF12833">
    <property type="entry name" value="HTH_18"/>
    <property type="match status" value="1"/>
</dbReference>
<keyword evidence="4" id="KW-1185">Reference proteome</keyword>
<dbReference type="SMART" id="SM00342">
    <property type="entry name" value="HTH_ARAC"/>
    <property type="match status" value="1"/>
</dbReference>
<comment type="caution">
    <text evidence="3">The sequence shown here is derived from an EMBL/GenBank/DDBJ whole genome shotgun (WGS) entry which is preliminary data.</text>
</comment>
<gene>
    <name evidence="3" type="ORF">KN815_24615</name>
</gene>
<keyword evidence="1" id="KW-0238">DNA-binding</keyword>
<accession>A0ABS6CJL6</accession>
<name>A0ABS6CJL6_9ACTN</name>
<dbReference type="InterPro" id="IPR003313">
    <property type="entry name" value="AraC-bd"/>
</dbReference>
<dbReference type="PANTHER" id="PTHR43280:SF27">
    <property type="entry name" value="TRANSCRIPTIONAL REGULATOR MTLR"/>
    <property type="match status" value="1"/>
</dbReference>
<evidence type="ECO:0000256" key="1">
    <source>
        <dbReference type="ARBA" id="ARBA00023125"/>
    </source>
</evidence>
<protein>
    <submittedName>
        <fullName evidence="3">AraC family transcriptional regulator</fullName>
    </submittedName>
</protein>
<reference evidence="3 4" key="1">
    <citation type="submission" date="2021-06" db="EMBL/GenBank/DDBJ databases">
        <authorList>
            <person name="Pan X."/>
        </authorList>
    </citation>
    <scope>NUCLEOTIDE SEQUENCE [LARGE SCALE GENOMIC DNA]</scope>
    <source>
        <strain evidence="3 4">4503</strain>
    </source>
</reference>
<proteinExistence type="predicted"/>
<dbReference type="InterPro" id="IPR018060">
    <property type="entry name" value="HTH_AraC"/>
</dbReference>
<organism evidence="3 4">
    <name type="scientific">Streptomyces niphimycinicus</name>
    <dbReference type="NCBI Taxonomy" id="2842201"/>
    <lineage>
        <taxon>Bacteria</taxon>
        <taxon>Bacillati</taxon>
        <taxon>Actinomycetota</taxon>
        <taxon>Actinomycetes</taxon>
        <taxon>Kitasatosporales</taxon>
        <taxon>Streptomycetaceae</taxon>
        <taxon>Streptomyces</taxon>
    </lineage>
</organism>
<feature type="domain" description="HTH araC/xylS-type" evidence="2">
    <location>
        <begin position="180"/>
        <end position="278"/>
    </location>
</feature>
<dbReference type="Proteomes" id="UP000720508">
    <property type="component" value="Unassembled WGS sequence"/>
</dbReference>
<dbReference type="CDD" id="cd06976">
    <property type="entry name" value="cupin_MtlR-like_N"/>
    <property type="match status" value="1"/>
</dbReference>
<evidence type="ECO:0000313" key="3">
    <source>
        <dbReference type="EMBL" id="MBU3867129.1"/>
    </source>
</evidence>
<dbReference type="PROSITE" id="PS01124">
    <property type="entry name" value="HTH_ARAC_FAMILY_2"/>
    <property type="match status" value="1"/>
</dbReference>
<dbReference type="RefSeq" id="WP_216344116.1">
    <property type="nucleotide sequence ID" value="NZ_JAHLEM010000280.1"/>
</dbReference>
<evidence type="ECO:0000259" key="2">
    <source>
        <dbReference type="PROSITE" id="PS01124"/>
    </source>
</evidence>
<dbReference type="Pfam" id="PF02311">
    <property type="entry name" value="AraC_binding"/>
    <property type="match status" value="1"/>
</dbReference>
<dbReference type="EMBL" id="JAHLEM010000280">
    <property type="protein sequence ID" value="MBU3867129.1"/>
    <property type="molecule type" value="Genomic_DNA"/>
</dbReference>
<evidence type="ECO:0000313" key="4">
    <source>
        <dbReference type="Proteomes" id="UP000720508"/>
    </source>
</evidence>